<keyword evidence="2" id="KW-1185">Reference proteome</keyword>
<evidence type="ECO:0008006" key="3">
    <source>
        <dbReference type="Google" id="ProtNLM"/>
    </source>
</evidence>
<protein>
    <recommendedName>
        <fullName evidence="3">NrdH-redoxin</fullName>
    </recommendedName>
</protein>
<dbReference type="RefSeq" id="WP_077924706.1">
    <property type="nucleotide sequence ID" value="NZ_BAABKE010000002.1"/>
</dbReference>
<organism evidence="1 2">
    <name type="scientific">Wohlfahrtiimonas larvae</name>
    <dbReference type="NCBI Taxonomy" id="1157986"/>
    <lineage>
        <taxon>Bacteria</taxon>
        <taxon>Pseudomonadati</taxon>
        <taxon>Pseudomonadota</taxon>
        <taxon>Gammaproteobacteria</taxon>
        <taxon>Cardiobacteriales</taxon>
        <taxon>Ignatzschineriaceae</taxon>
        <taxon>Wohlfahrtiimonas</taxon>
    </lineage>
</organism>
<dbReference type="Gene3D" id="3.40.30.10">
    <property type="entry name" value="Glutaredoxin"/>
    <property type="match status" value="1"/>
</dbReference>
<gene>
    <name evidence="1" type="ORF">GCM10023338_05960</name>
</gene>
<sequence length="83" mass="9555">MLDNTTTSPILLYGTSDCHLCEEAMDILKENHIPYEFIDIAHDNNLVEQLGWFIPVIKLQEEMIKSPIDWDTVLPKIKATLDI</sequence>
<evidence type="ECO:0000313" key="2">
    <source>
        <dbReference type="Proteomes" id="UP001500631"/>
    </source>
</evidence>
<dbReference type="InterPro" id="IPR036249">
    <property type="entry name" value="Thioredoxin-like_sf"/>
</dbReference>
<dbReference type="SUPFAM" id="SSF52833">
    <property type="entry name" value="Thioredoxin-like"/>
    <property type="match status" value="1"/>
</dbReference>
<dbReference type="Proteomes" id="UP001500631">
    <property type="component" value="Unassembled WGS sequence"/>
</dbReference>
<reference evidence="2" key="1">
    <citation type="journal article" date="2019" name="Int. J. Syst. Evol. Microbiol.">
        <title>The Global Catalogue of Microorganisms (GCM) 10K type strain sequencing project: providing services to taxonomists for standard genome sequencing and annotation.</title>
        <authorList>
            <consortium name="The Broad Institute Genomics Platform"/>
            <consortium name="The Broad Institute Genome Sequencing Center for Infectious Disease"/>
            <person name="Wu L."/>
            <person name="Ma J."/>
        </authorList>
    </citation>
    <scope>NUCLEOTIDE SEQUENCE [LARGE SCALE GENOMIC DNA]</scope>
    <source>
        <strain evidence="2">JCM 18424</strain>
    </source>
</reference>
<accession>A0ABP9MGW1</accession>
<proteinExistence type="predicted"/>
<name>A0ABP9MGW1_9GAMM</name>
<evidence type="ECO:0000313" key="1">
    <source>
        <dbReference type="EMBL" id="GAA5096024.1"/>
    </source>
</evidence>
<dbReference type="Pfam" id="PF05768">
    <property type="entry name" value="Glrx-like"/>
    <property type="match status" value="1"/>
</dbReference>
<comment type="caution">
    <text evidence="1">The sequence shown here is derived from an EMBL/GenBank/DDBJ whole genome shotgun (WGS) entry which is preliminary data.</text>
</comment>
<dbReference type="EMBL" id="BAABKE010000002">
    <property type="protein sequence ID" value="GAA5096024.1"/>
    <property type="molecule type" value="Genomic_DNA"/>
</dbReference>
<dbReference type="InterPro" id="IPR008554">
    <property type="entry name" value="Glutaredoxin-like"/>
</dbReference>